<sequence length="124" mass="14297">MAPKGKKFPKIPVFEMAKISGCVYSAKITVASPIKLSKIVRKAILIAREVGPTYVQIYTLCPTNLKFPPDNTIKVAKKAEKIYYKPEEFITPEAEEYLNSLKEKKKFALYLRTVLWIQFKNRRV</sequence>
<dbReference type="Proteomes" id="UP000076964">
    <property type="component" value="Unassembled WGS sequence"/>
</dbReference>
<dbReference type="InterPro" id="IPR029061">
    <property type="entry name" value="THDP-binding"/>
</dbReference>
<dbReference type="STRING" id="1795632.TH606_10130"/>
<comment type="caution">
    <text evidence="2">The sequence shown here is derived from an EMBL/GenBank/DDBJ whole genome shotgun (WGS) entry which is preliminary data.</text>
</comment>
<dbReference type="PANTHER" id="PTHR42897">
    <property type="entry name" value="PYRUVATE SYNTHASE SUBUNIT PORB"/>
    <property type="match status" value="1"/>
</dbReference>
<reference evidence="2 3" key="1">
    <citation type="submission" date="2016-02" db="EMBL/GenBank/DDBJ databases">
        <title>Draft genome sequence of Thermodesulfatator sp. S606.</title>
        <authorList>
            <person name="Lai Q."/>
            <person name="Cao J."/>
            <person name="Dupont S."/>
            <person name="Shao Z."/>
            <person name="Jebbar M."/>
            <person name="Alain K."/>
        </authorList>
    </citation>
    <scope>NUCLEOTIDE SEQUENCE [LARGE SCALE GENOMIC DNA]</scope>
    <source>
        <strain evidence="2 3">S606</strain>
    </source>
</reference>
<evidence type="ECO:0000313" key="3">
    <source>
        <dbReference type="Proteomes" id="UP000076964"/>
    </source>
</evidence>
<keyword evidence="1" id="KW-0560">Oxidoreductase</keyword>
<name>A0A177E551_9BACT</name>
<organism evidence="2 3">
    <name type="scientific">Thermodesulfatator autotrophicus</name>
    <dbReference type="NCBI Taxonomy" id="1795632"/>
    <lineage>
        <taxon>Bacteria</taxon>
        <taxon>Pseudomonadati</taxon>
        <taxon>Thermodesulfobacteriota</taxon>
        <taxon>Thermodesulfobacteria</taxon>
        <taxon>Thermodesulfobacteriales</taxon>
        <taxon>Thermodesulfatatoraceae</taxon>
        <taxon>Thermodesulfatator</taxon>
    </lineage>
</organism>
<evidence type="ECO:0000313" key="2">
    <source>
        <dbReference type="EMBL" id="OAG26836.1"/>
    </source>
</evidence>
<dbReference type="RefSeq" id="WP_068543622.1">
    <property type="nucleotide sequence ID" value="NZ_LSFI01000059.1"/>
</dbReference>
<protein>
    <recommendedName>
        <fullName evidence="4">Thiamine pyrophosphate enzyme TPP-binding domain-containing protein</fullName>
    </recommendedName>
</protein>
<dbReference type="SUPFAM" id="SSF52518">
    <property type="entry name" value="Thiamin diphosphate-binding fold (THDP-binding)"/>
    <property type="match status" value="1"/>
</dbReference>
<dbReference type="OrthoDB" id="9794954at2"/>
<dbReference type="EMBL" id="LSFI01000059">
    <property type="protein sequence ID" value="OAG26836.1"/>
    <property type="molecule type" value="Genomic_DNA"/>
</dbReference>
<evidence type="ECO:0000256" key="1">
    <source>
        <dbReference type="ARBA" id="ARBA00023002"/>
    </source>
</evidence>
<dbReference type="GO" id="GO:0016491">
    <property type="term" value="F:oxidoreductase activity"/>
    <property type="evidence" value="ECO:0007669"/>
    <property type="project" value="UniProtKB-KW"/>
</dbReference>
<dbReference type="Gene3D" id="3.40.50.970">
    <property type="match status" value="1"/>
</dbReference>
<keyword evidence="3" id="KW-1185">Reference proteome</keyword>
<dbReference type="InterPro" id="IPR051479">
    <property type="entry name" value="PorB-like"/>
</dbReference>
<proteinExistence type="predicted"/>
<dbReference type="AlphaFoldDB" id="A0A177E551"/>
<evidence type="ECO:0008006" key="4">
    <source>
        <dbReference type="Google" id="ProtNLM"/>
    </source>
</evidence>
<gene>
    <name evidence="2" type="ORF">TH606_10130</name>
</gene>
<dbReference type="PANTHER" id="PTHR42897:SF2">
    <property type="entry name" value="PYRUVATE SYNTHASE SUBUNIT PORB"/>
    <property type="match status" value="1"/>
</dbReference>
<accession>A0A177E551</accession>